<keyword evidence="3" id="KW-1185">Reference proteome</keyword>
<dbReference type="AlphaFoldDB" id="E9I6I7"/>
<dbReference type="Proteomes" id="UP000000305">
    <property type="component" value="Unassembled WGS sequence"/>
</dbReference>
<gene>
    <name evidence="2" type="ORF">DAPPUDRAFT_124344</name>
</gene>
<reference evidence="2 3" key="1">
    <citation type="journal article" date="2011" name="Science">
        <title>The ecoresponsive genome of Daphnia pulex.</title>
        <authorList>
            <person name="Colbourne J.K."/>
            <person name="Pfrender M.E."/>
            <person name="Gilbert D."/>
            <person name="Thomas W.K."/>
            <person name="Tucker A."/>
            <person name="Oakley T.H."/>
            <person name="Tokishita S."/>
            <person name="Aerts A."/>
            <person name="Arnold G.J."/>
            <person name="Basu M.K."/>
            <person name="Bauer D.J."/>
            <person name="Caceres C.E."/>
            <person name="Carmel L."/>
            <person name="Casola C."/>
            <person name="Choi J.H."/>
            <person name="Detter J.C."/>
            <person name="Dong Q."/>
            <person name="Dusheyko S."/>
            <person name="Eads B.D."/>
            <person name="Frohlich T."/>
            <person name="Geiler-Samerotte K.A."/>
            <person name="Gerlach D."/>
            <person name="Hatcher P."/>
            <person name="Jogdeo S."/>
            <person name="Krijgsveld J."/>
            <person name="Kriventseva E.V."/>
            <person name="Kultz D."/>
            <person name="Laforsch C."/>
            <person name="Lindquist E."/>
            <person name="Lopez J."/>
            <person name="Manak J.R."/>
            <person name="Muller J."/>
            <person name="Pangilinan J."/>
            <person name="Patwardhan R.P."/>
            <person name="Pitluck S."/>
            <person name="Pritham E.J."/>
            <person name="Rechtsteiner A."/>
            <person name="Rho M."/>
            <person name="Rogozin I.B."/>
            <person name="Sakarya O."/>
            <person name="Salamov A."/>
            <person name="Schaack S."/>
            <person name="Shapiro H."/>
            <person name="Shiga Y."/>
            <person name="Skalitzky C."/>
            <person name="Smith Z."/>
            <person name="Souvorov A."/>
            <person name="Sung W."/>
            <person name="Tang Z."/>
            <person name="Tsuchiya D."/>
            <person name="Tu H."/>
            <person name="Vos H."/>
            <person name="Wang M."/>
            <person name="Wolf Y.I."/>
            <person name="Yamagata H."/>
            <person name="Yamada T."/>
            <person name="Ye Y."/>
            <person name="Shaw J.R."/>
            <person name="Andrews J."/>
            <person name="Crease T.J."/>
            <person name="Tang H."/>
            <person name="Lucas S.M."/>
            <person name="Robertson H.M."/>
            <person name="Bork P."/>
            <person name="Koonin E.V."/>
            <person name="Zdobnov E.M."/>
            <person name="Grigoriev I.V."/>
            <person name="Lynch M."/>
            <person name="Boore J.L."/>
        </authorList>
    </citation>
    <scope>NUCLEOTIDE SEQUENCE [LARGE SCALE GENOMIC DNA]</scope>
</reference>
<protein>
    <submittedName>
        <fullName evidence="2">Uncharacterized protein</fullName>
    </submittedName>
</protein>
<evidence type="ECO:0000313" key="3">
    <source>
        <dbReference type="Proteomes" id="UP000000305"/>
    </source>
</evidence>
<evidence type="ECO:0000256" key="1">
    <source>
        <dbReference type="SAM" id="Coils"/>
    </source>
</evidence>
<dbReference type="KEGG" id="dpx:DAPPUDRAFT_124344"/>
<dbReference type="HOGENOM" id="CLU_838299_0_0_1"/>
<accession>E9I6I7</accession>
<proteinExistence type="predicted"/>
<name>E9I6I7_DAPPU</name>
<evidence type="ECO:0000313" key="2">
    <source>
        <dbReference type="EMBL" id="EFX60393.1"/>
    </source>
</evidence>
<organism evidence="2 3">
    <name type="scientific">Daphnia pulex</name>
    <name type="common">Water flea</name>
    <dbReference type="NCBI Taxonomy" id="6669"/>
    <lineage>
        <taxon>Eukaryota</taxon>
        <taxon>Metazoa</taxon>
        <taxon>Ecdysozoa</taxon>
        <taxon>Arthropoda</taxon>
        <taxon>Crustacea</taxon>
        <taxon>Branchiopoda</taxon>
        <taxon>Diplostraca</taxon>
        <taxon>Cladocera</taxon>
        <taxon>Anomopoda</taxon>
        <taxon>Daphniidae</taxon>
        <taxon>Daphnia</taxon>
    </lineage>
</organism>
<dbReference type="InParanoid" id="E9I6I7"/>
<dbReference type="EMBL" id="GL736503">
    <property type="protein sequence ID" value="EFX60393.1"/>
    <property type="molecule type" value="Genomic_DNA"/>
</dbReference>
<feature type="non-terminal residue" evidence="2">
    <location>
        <position position="1"/>
    </location>
</feature>
<sequence>EAHDLAALRGSEEVATAISFVRHIYREWAETQQITLSLARCNIEELNSLVEEITNTNRNFRRLVEGIISIRRQYLQMVQFSQQEQVLRNPNLNLDLLELEEKLLATRLLTIDDVKNPEGIADGEGEVRRVEEVLLRVLDIHRLDPVFAVVDKASVEVVNEKEEHRPSASKASVLLNGLARLAELDRHLYHAQDGKSMISLKWEKTLVPQQEGKQLPTDLKEELNVARIFRRVYREVFEFVAARESRLRELFKGSVLADRLELVDALCRIGLNEQAVGYIEKLSESAIASVAELPPSKFASLLHVLNNIGIFVNSDALHSAVKDRLAADLAQE</sequence>
<feature type="coiled-coil region" evidence="1">
    <location>
        <begin position="36"/>
        <end position="63"/>
    </location>
</feature>
<keyword evidence="1" id="KW-0175">Coiled coil</keyword>